<reference evidence="3 4" key="1">
    <citation type="journal article" date="2014" name="Int. J. Syst. Evol. Microbiol.">
        <title>Description of Galbitalea soli gen. nov., sp. nov., and Frondihabitans sucicola sp. nov.</title>
        <authorList>
            <person name="Kim S.J."/>
            <person name="Lim J.M."/>
            <person name="Ahn J.H."/>
            <person name="Weon H.Y."/>
            <person name="Hamada M."/>
            <person name="Suzuki K."/>
            <person name="Ahn T.Y."/>
            <person name="Kwon S.W."/>
        </authorList>
    </citation>
    <scope>NUCLEOTIDE SEQUENCE [LARGE SCALE GENOMIC DNA]</scope>
    <source>
        <strain evidence="3 4">NBRC 108727</strain>
    </source>
</reference>
<feature type="transmembrane region" description="Helical" evidence="2">
    <location>
        <begin position="40"/>
        <end position="60"/>
    </location>
</feature>
<evidence type="ECO:0000313" key="3">
    <source>
        <dbReference type="EMBL" id="NEM90228.1"/>
    </source>
</evidence>
<keyword evidence="4" id="KW-1185">Reference proteome</keyword>
<keyword evidence="2" id="KW-0472">Membrane</keyword>
<feature type="compositionally biased region" description="Pro residues" evidence="1">
    <location>
        <begin position="67"/>
        <end position="84"/>
    </location>
</feature>
<dbReference type="AlphaFoldDB" id="A0A7C9PLS1"/>
<dbReference type="EMBL" id="JAAGWZ010000001">
    <property type="protein sequence ID" value="NEM90228.1"/>
    <property type="molecule type" value="Genomic_DNA"/>
</dbReference>
<keyword evidence="3" id="KW-0223">Dioxygenase</keyword>
<comment type="caution">
    <text evidence="3">The sequence shown here is derived from an EMBL/GenBank/DDBJ whole genome shotgun (WGS) entry which is preliminary data.</text>
</comment>
<protein>
    <submittedName>
        <fullName evidence="3">Dioxygenase</fullName>
    </submittedName>
</protein>
<feature type="region of interest" description="Disordered" evidence="1">
    <location>
        <begin position="62"/>
        <end position="84"/>
    </location>
</feature>
<dbReference type="RefSeq" id="WP_163471898.1">
    <property type="nucleotide sequence ID" value="NZ_JAAGWZ010000001.1"/>
</dbReference>
<dbReference type="GO" id="GO:0051213">
    <property type="term" value="F:dioxygenase activity"/>
    <property type="evidence" value="ECO:0007669"/>
    <property type="project" value="UniProtKB-KW"/>
</dbReference>
<dbReference type="Proteomes" id="UP000479756">
    <property type="component" value="Unassembled WGS sequence"/>
</dbReference>
<organism evidence="3 4">
    <name type="scientific">Galbitalea soli</name>
    <dbReference type="NCBI Taxonomy" id="1268042"/>
    <lineage>
        <taxon>Bacteria</taxon>
        <taxon>Bacillati</taxon>
        <taxon>Actinomycetota</taxon>
        <taxon>Actinomycetes</taxon>
        <taxon>Micrococcales</taxon>
        <taxon>Microbacteriaceae</taxon>
        <taxon>Galbitalea</taxon>
    </lineage>
</organism>
<keyword evidence="2" id="KW-0812">Transmembrane</keyword>
<evidence type="ECO:0000313" key="4">
    <source>
        <dbReference type="Proteomes" id="UP000479756"/>
    </source>
</evidence>
<gene>
    <name evidence="3" type="ORF">G3T37_02515</name>
</gene>
<evidence type="ECO:0000256" key="1">
    <source>
        <dbReference type="SAM" id="MobiDB-lite"/>
    </source>
</evidence>
<accession>A0A7C9PLS1</accession>
<name>A0A7C9PLS1_9MICO</name>
<evidence type="ECO:0000256" key="2">
    <source>
        <dbReference type="SAM" id="Phobius"/>
    </source>
</evidence>
<keyword evidence="3" id="KW-0560">Oxidoreductase</keyword>
<sequence length="84" mass="9108">MAPSKNQEREAREARERLRKYNARQGVHAHQVARRRRDNILGLAGLLVVAALATGTQLYYFTAGPGMPKPAPSSSPSPTATPTP</sequence>
<keyword evidence="2" id="KW-1133">Transmembrane helix</keyword>
<proteinExistence type="predicted"/>